<evidence type="ECO:0000313" key="2">
    <source>
        <dbReference type="Proteomes" id="UP001456344"/>
    </source>
</evidence>
<protein>
    <submittedName>
        <fullName evidence="1">Uncharacterized protein</fullName>
    </submittedName>
</protein>
<accession>A0ACD5BBI7</accession>
<evidence type="ECO:0000313" key="1">
    <source>
        <dbReference type="EMBL" id="WYW16761.1"/>
    </source>
</evidence>
<name>A0ACD5BBI7_9PSEU</name>
<dbReference type="EMBL" id="CP150484">
    <property type="protein sequence ID" value="WYW16761.1"/>
    <property type="molecule type" value="Genomic_DNA"/>
</dbReference>
<keyword evidence="2" id="KW-1185">Reference proteome</keyword>
<dbReference type="Proteomes" id="UP001456344">
    <property type="component" value="Chromosome"/>
</dbReference>
<proteinExistence type="predicted"/>
<reference evidence="1" key="1">
    <citation type="submission" date="2023-10" db="EMBL/GenBank/DDBJ databases">
        <title>Whole genome sequencing of actinobacterial strain Amycolatopsis sp. (BCA-696) identifies the underlying plant growth-promoting genes.</title>
        <authorList>
            <person name="Gandham P."/>
            <person name="Vadla N."/>
            <person name="Saji A."/>
            <person name="Srinivas V."/>
            <person name="Ruperao P."/>
            <person name="Selvanayagam S."/>
            <person name="Saxena R.K."/>
            <person name="Rathore A."/>
            <person name="Gopalakrishnan S."/>
            <person name="Thakur V."/>
        </authorList>
    </citation>
    <scope>NUCLEOTIDE SEQUENCE</scope>
    <source>
        <strain evidence="1">BCA-696</strain>
    </source>
</reference>
<organism evidence="1 2">
    <name type="scientific">Amycolatopsis coloradensis</name>
    <dbReference type="NCBI Taxonomy" id="76021"/>
    <lineage>
        <taxon>Bacteria</taxon>
        <taxon>Bacillati</taxon>
        <taxon>Actinomycetota</taxon>
        <taxon>Actinomycetes</taxon>
        <taxon>Pseudonocardiales</taxon>
        <taxon>Pseudonocardiaceae</taxon>
        <taxon>Amycolatopsis</taxon>
    </lineage>
</organism>
<gene>
    <name evidence="1" type="ORF">LCL61_14505</name>
</gene>
<sequence>MGISRGIDPLDPDAAAGPLLFLEVDLGPVPTLEDYQRNVTALLILAGHASLLPPVGSRWLDPSARVLPRSPGIVRTTMASPWVSVLSGLAERSAPVAYGAAALYGLHRLLEMVMTWQRHRLEIEEGEVRLEQLRGQLRDTGVQLRQEFDPRLVAPGEDRGEPGRQDELAERAANPPAEVVRAADQIGTIIGAEMIDPGDPRAG</sequence>